<evidence type="ECO:0000313" key="2">
    <source>
        <dbReference type="EMBL" id="KAJ8901831.1"/>
    </source>
</evidence>
<evidence type="ECO:0008006" key="4">
    <source>
        <dbReference type="Google" id="ProtNLM"/>
    </source>
</evidence>
<feature type="compositionally biased region" description="Polar residues" evidence="1">
    <location>
        <begin position="361"/>
        <end position="377"/>
    </location>
</feature>
<feature type="compositionally biased region" description="Basic and acidic residues" evidence="1">
    <location>
        <begin position="420"/>
        <end position="460"/>
    </location>
</feature>
<evidence type="ECO:0000313" key="3">
    <source>
        <dbReference type="Proteomes" id="UP001157974"/>
    </source>
</evidence>
<accession>A0AAV8UK36</accession>
<dbReference type="AlphaFoldDB" id="A0AAV8UK36"/>
<feature type="compositionally biased region" description="Basic and acidic residues" evidence="1">
    <location>
        <begin position="241"/>
        <end position="257"/>
    </location>
</feature>
<proteinExistence type="predicted"/>
<feature type="region of interest" description="Disordered" evidence="1">
    <location>
        <begin position="122"/>
        <end position="150"/>
    </location>
</feature>
<feature type="compositionally biased region" description="Basic and acidic residues" evidence="1">
    <location>
        <begin position="398"/>
        <end position="410"/>
    </location>
</feature>
<dbReference type="EMBL" id="JAMWBK010000010">
    <property type="protein sequence ID" value="KAJ8901831.1"/>
    <property type="molecule type" value="Genomic_DNA"/>
</dbReference>
<protein>
    <recommendedName>
        <fullName evidence="4">DNA polymerase delta subunit 3</fullName>
    </recommendedName>
</protein>
<dbReference type="Proteomes" id="UP001157974">
    <property type="component" value="Unassembled WGS sequence"/>
</dbReference>
<feature type="compositionally biased region" description="Polar residues" evidence="1">
    <location>
        <begin position="180"/>
        <end position="191"/>
    </location>
</feature>
<evidence type="ECO:0000256" key="1">
    <source>
        <dbReference type="SAM" id="MobiDB-lite"/>
    </source>
</evidence>
<feature type="compositionally biased region" description="Basic and acidic residues" evidence="1">
    <location>
        <begin position="192"/>
        <end position="201"/>
    </location>
</feature>
<organism evidence="2 3">
    <name type="scientific">Rhodosorus marinus</name>
    <dbReference type="NCBI Taxonomy" id="101924"/>
    <lineage>
        <taxon>Eukaryota</taxon>
        <taxon>Rhodophyta</taxon>
        <taxon>Stylonematophyceae</taxon>
        <taxon>Stylonematales</taxon>
        <taxon>Stylonemataceae</taxon>
        <taxon>Rhodosorus</taxon>
    </lineage>
</organism>
<name>A0AAV8UK36_9RHOD</name>
<feature type="compositionally biased region" description="Polar residues" evidence="1">
    <location>
        <begin position="134"/>
        <end position="147"/>
    </location>
</feature>
<feature type="region of interest" description="Disordered" evidence="1">
    <location>
        <begin position="180"/>
        <end position="492"/>
    </location>
</feature>
<gene>
    <name evidence="2" type="ORF">NDN08_004036</name>
</gene>
<feature type="compositionally biased region" description="Acidic residues" evidence="1">
    <location>
        <begin position="309"/>
        <end position="331"/>
    </location>
</feature>
<feature type="compositionally biased region" description="Polar residues" evidence="1">
    <location>
        <begin position="202"/>
        <end position="224"/>
    </location>
</feature>
<reference evidence="2 3" key="1">
    <citation type="journal article" date="2023" name="Nat. Commun.">
        <title>Origin of minicircular mitochondrial genomes in red algae.</title>
        <authorList>
            <person name="Lee Y."/>
            <person name="Cho C.H."/>
            <person name="Lee Y.M."/>
            <person name="Park S.I."/>
            <person name="Yang J.H."/>
            <person name="West J.A."/>
            <person name="Bhattacharya D."/>
            <person name="Yoon H.S."/>
        </authorList>
    </citation>
    <scope>NUCLEOTIDE SEQUENCE [LARGE SCALE GENOMIC DNA]</scope>
    <source>
        <strain evidence="2 3">CCMP1338</strain>
        <tissue evidence="2">Whole cell</tissue>
    </source>
</reference>
<feature type="compositionally biased region" description="Polar residues" evidence="1">
    <location>
        <begin position="339"/>
        <end position="348"/>
    </location>
</feature>
<keyword evidence="3" id="KW-1185">Reference proteome</keyword>
<sequence>MSLVEFIRGTELPVVTYRTLCATHDVSAKEARRWMEIAGASSSRWESIWTVVLKSTDEEGPRKKSSVKLLAAKNKRDALCTANSNGWEALSAEIFALHVLGAKLAESKGQELYEDDRKREFKQLQESPEADNPLRTNRYSTVKSSSAKRMDIESKRLEEVVSKPAQLGSNFSKKIQAVKVTTETASPQPKTQADELKDPKSVESNTAKATDASGGSTRKQTKSASHFFKPMPPKKATSAGEKTEPEMSRLVPKEPADKVLNAKPVEFGSGIISRSNDNEDSNGVDRARSAQNPGTDSPRKAGGKRILVEDEESDEEETFDPYHEPEDDPDEELPKENQEPPTQESYIKNDSAEDGSENKNRSSTLKTVNQVQRTGNVSLKRKVVKTVDANGFVVSRIESVREELTEERSTKAMASNEEASEAKIKDSPGSEEPKEQRSRKRKEGDLDSKKTTASSVEKRAPSSSPSKNGEAERGAKKVKSNQLGIMSFFKKK</sequence>
<comment type="caution">
    <text evidence="2">The sequence shown here is derived from an EMBL/GenBank/DDBJ whole genome shotgun (WGS) entry which is preliminary data.</text>
</comment>